<organism evidence="2">
    <name type="scientific">uncultured Caudovirales phage</name>
    <dbReference type="NCBI Taxonomy" id="2100421"/>
    <lineage>
        <taxon>Viruses</taxon>
        <taxon>Duplodnaviria</taxon>
        <taxon>Heunggongvirae</taxon>
        <taxon>Uroviricota</taxon>
        <taxon>Caudoviricetes</taxon>
        <taxon>Peduoviridae</taxon>
        <taxon>Maltschvirus</taxon>
        <taxon>Maltschvirus maltsch</taxon>
    </lineage>
</organism>
<name>A0A6J7WTL6_9CAUD</name>
<dbReference type="EMBL" id="LR798273">
    <property type="protein sequence ID" value="CAB5219434.1"/>
    <property type="molecule type" value="Genomic_DNA"/>
</dbReference>
<accession>A0A6J7WTL6</accession>
<evidence type="ECO:0000313" key="1">
    <source>
        <dbReference type="EMBL" id="CAB4240914.1"/>
    </source>
</evidence>
<gene>
    <name evidence="2" type="ORF">UFOVP228_71</name>
    <name evidence="1" type="ORF">UFOVP47_31</name>
</gene>
<evidence type="ECO:0000313" key="2">
    <source>
        <dbReference type="EMBL" id="CAB5219434.1"/>
    </source>
</evidence>
<protein>
    <submittedName>
        <fullName evidence="2">Uncharacterized protein</fullName>
    </submittedName>
</protein>
<sequence length="89" mass="9344">MGMSGVTHINAHQTGLEAYAVNNVEDGAPLYIGKVRADGAWVVEKYDSAAGTLSYANWSNNPGTSGYGSAWTTRASLVYGGFETLQGVI</sequence>
<reference evidence="2" key="1">
    <citation type="submission" date="2020-05" db="EMBL/GenBank/DDBJ databases">
        <authorList>
            <person name="Chiriac C."/>
            <person name="Salcher M."/>
            <person name="Ghai R."/>
            <person name="Kavagutti S V."/>
        </authorList>
    </citation>
    <scope>NUCLEOTIDE SEQUENCE</scope>
</reference>
<proteinExistence type="predicted"/>
<dbReference type="EMBL" id="LR797820">
    <property type="protein sequence ID" value="CAB4240914.1"/>
    <property type="molecule type" value="Genomic_DNA"/>
</dbReference>